<name>A0A8J3E3I2_9PROT</name>
<evidence type="ECO:0000313" key="3">
    <source>
        <dbReference type="Proteomes" id="UP000646365"/>
    </source>
</evidence>
<dbReference type="InterPro" id="IPR001466">
    <property type="entry name" value="Beta-lactam-related"/>
</dbReference>
<keyword evidence="3" id="KW-1185">Reference proteome</keyword>
<dbReference type="Proteomes" id="UP000646365">
    <property type="component" value="Unassembled WGS sequence"/>
</dbReference>
<organism evidence="2 3">
    <name type="scientific">Aliidongia dinghuensis</name>
    <dbReference type="NCBI Taxonomy" id="1867774"/>
    <lineage>
        <taxon>Bacteria</taxon>
        <taxon>Pseudomonadati</taxon>
        <taxon>Pseudomonadota</taxon>
        <taxon>Alphaproteobacteria</taxon>
        <taxon>Rhodospirillales</taxon>
        <taxon>Dongiaceae</taxon>
        <taxon>Aliidongia</taxon>
    </lineage>
</organism>
<gene>
    <name evidence="2" type="primary">estA</name>
    <name evidence="2" type="ORF">GCM10011611_40800</name>
</gene>
<dbReference type="Pfam" id="PF00144">
    <property type="entry name" value="Beta-lactamase"/>
    <property type="match status" value="1"/>
</dbReference>
<feature type="domain" description="Beta-lactamase-related" evidence="1">
    <location>
        <begin position="18"/>
        <end position="374"/>
    </location>
</feature>
<reference evidence="2" key="2">
    <citation type="submission" date="2020-09" db="EMBL/GenBank/DDBJ databases">
        <authorList>
            <person name="Sun Q."/>
            <person name="Zhou Y."/>
        </authorList>
    </citation>
    <scope>NUCLEOTIDE SEQUENCE</scope>
    <source>
        <strain evidence="2">CGMCC 1.15725</strain>
    </source>
</reference>
<dbReference type="RefSeq" id="WP_189049191.1">
    <property type="nucleotide sequence ID" value="NZ_BMJQ01000011.1"/>
</dbReference>
<dbReference type="PANTHER" id="PTHR43283">
    <property type="entry name" value="BETA-LACTAMASE-RELATED"/>
    <property type="match status" value="1"/>
</dbReference>
<proteinExistence type="predicted"/>
<dbReference type="EMBL" id="BMJQ01000011">
    <property type="protein sequence ID" value="GGF30542.1"/>
    <property type="molecule type" value="Genomic_DNA"/>
</dbReference>
<protein>
    <submittedName>
        <fullName evidence="2">Esterase</fullName>
    </submittedName>
</protein>
<dbReference type="InterPro" id="IPR050789">
    <property type="entry name" value="Diverse_Enzym_Activities"/>
</dbReference>
<dbReference type="AlphaFoldDB" id="A0A8J3E3I2"/>
<accession>A0A8J3E3I2</accession>
<dbReference type="PANTHER" id="PTHR43283:SF3">
    <property type="entry name" value="BETA-LACTAMASE FAMILY PROTEIN (AFU_ORTHOLOGUE AFUA_5G07500)"/>
    <property type="match status" value="1"/>
</dbReference>
<sequence>MRSPLPRSPNPRLGAGLDTVLGRALAERRIVGAVVLVAHDGQLVHAGVAGLADREAARPMREDAIFRLASITKPIVAAAAMRLVETGTLALDQPVTRWLPEFAPQLADGTAPTITIAHLLSHTAGLGYGFQEPEDGPYHRLGISDGLDQPGLSITENLDRLARAPLFYAPGTGWRYSLAMDVLGAVIEQAAGRPLPDVVRTLVTGPLGMADTGFTVTDRSRLAAAYANGEPEPTRMGAEAAVFLWDGSVRFAPDRIFDPASYPSGGAGMAGTAGDILAFLEAIRTGGAPILRPETVGTMMRNQVGAMAETLEPGWGFGYGWAVVDDPTPTGTPQSAGTIRWGGVYGHSWFVDPACRLSVVTLTNTAFEGMAGALTLEIRDAVYHGLAPR</sequence>
<evidence type="ECO:0000313" key="2">
    <source>
        <dbReference type="EMBL" id="GGF30542.1"/>
    </source>
</evidence>
<reference evidence="2" key="1">
    <citation type="journal article" date="2014" name="Int. J. Syst. Evol. Microbiol.">
        <title>Complete genome sequence of Corynebacterium casei LMG S-19264T (=DSM 44701T), isolated from a smear-ripened cheese.</title>
        <authorList>
            <consortium name="US DOE Joint Genome Institute (JGI-PGF)"/>
            <person name="Walter F."/>
            <person name="Albersmeier A."/>
            <person name="Kalinowski J."/>
            <person name="Ruckert C."/>
        </authorList>
    </citation>
    <scope>NUCLEOTIDE SEQUENCE</scope>
    <source>
        <strain evidence="2">CGMCC 1.15725</strain>
    </source>
</reference>
<dbReference type="Gene3D" id="3.40.710.10">
    <property type="entry name" value="DD-peptidase/beta-lactamase superfamily"/>
    <property type="match status" value="1"/>
</dbReference>
<comment type="caution">
    <text evidence="2">The sequence shown here is derived from an EMBL/GenBank/DDBJ whole genome shotgun (WGS) entry which is preliminary data.</text>
</comment>
<evidence type="ECO:0000259" key="1">
    <source>
        <dbReference type="Pfam" id="PF00144"/>
    </source>
</evidence>
<dbReference type="InterPro" id="IPR012338">
    <property type="entry name" value="Beta-lactam/transpept-like"/>
</dbReference>
<dbReference type="SUPFAM" id="SSF56601">
    <property type="entry name" value="beta-lactamase/transpeptidase-like"/>
    <property type="match status" value="1"/>
</dbReference>